<proteinExistence type="predicted"/>
<reference evidence="4" key="1">
    <citation type="submission" date="2019-12" db="EMBL/GenBank/DDBJ databases">
        <authorList>
            <person name="Scholes J."/>
        </authorList>
    </citation>
    <scope>NUCLEOTIDE SEQUENCE</scope>
</reference>
<comment type="subcellular location">
    <subcellularLocation>
        <location evidence="1">Membrane</location>
    </subcellularLocation>
</comment>
<organism evidence="4 5">
    <name type="scientific">Striga hermonthica</name>
    <name type="common">Purple witchweed</name>
    <name type="synonym">Buchnera hermonthica</name>
    <dbReference type="NCBI Taxonomy" id="68872"/>
    <lineage>
        <taxon>Eukaryota</taxon>
        <taxon>Viridiplantae</taxon>
        <taxon>Streptophyta</taxon>
        <taxon>Embryophyta</taxon>
        <taxon>Tracheophyta</taxon>
        <taxon>Spermatophyta</taxon>
        <taxon>Magnoliopsida</taxon>
        <taxon>eudicotyledons</taxon>
        <taxon>Gunneridae</taxon>
        <taxon>Pentapetalae</taxon>
        <taxon>asterids</taxon>
        <taxon>lamiids</taxon>
        <taxon>Lamiales</taxon>
        <taxon>Orobanchaceae</taxon>
        <taxon>Buchnereae</taxon>
        <taxon>Striga</taxon>
    </lineage>
</organism>
<feature type="transmembrane region" description="Helical" evidence="3">
    <location>
        <begin position="59"/>
        <end position="87"/>
    </location>
</feature>
<dbReference type="EMBL" id="CACSLK010012531">
    <property type="protein sequence ID" value="CAA0815407.1"/>
    <property type="molecule type" value="Genomic_DNA"/>
</dbReference>
<dbReference type="PANTHER" id="PTHR31234">
    <property type="entry name" value="LATE EMBRYOGENESIS ABUNDANT (LEA) HYDROXYPROLINE-RICH GLYCOPROTEIN FAMILY"/>
    <property type="match status" value="1"/>
</dbReference>
<evidence type="ECO:0000256" key="2">
    <source>
        <dbReference type="ARBA" id="ARBA00023136"/>
    </source>
</evidence>
<keyword evidence="3" id="KW-1133">Transmembrane helix</keyword>
<keyword evidence="5" id="KW-1185">Reference proteome</keyword>
<dbReference type="GO" id="GO:0005886">
    <property type="term" value="C:plasma membrane"/>
    <property type="evidence" value="ECO:0007669"/>
    <property type="project" value="TreeGrafter"/>
</dbReference>
<evidence type="ECO:0000256" key="3">
    <source>
        <dbReference type="SAM" id="Phobius"/>
    </source>
</evidence>
<dbReference type="GO" id="GO:0098542">
    <property type="term" value="P:defense response to other organism"/>
    <property type="evidence" value="ECO:0007669"/>
    <property type="project" value="InterPro"/>
</dbReference>
<keyword evidence="2 3" id="KW-0472">Membrane</keyword>
<dbReference type="PANTHER" id="PTHR31234:SF42">
    <property type="entry name" value="LATE EMBRYOGENESIS ABUNDANT (LEA) HYDROXYPROLINE-RICH GLYCOPROTEIN FAMILY"/>
    <property type="match status" value="1"/>
</dbReference>
<name>A0A9N7MVT1_STRHE</name>
<evidence type="ECO:0000313" key="4">
    <source>
        <dbReference type="EMBL" id="CAA0815407.1"/>
    </source>
</evidence>
<evidence type="ECO:0000256" key="1">
    <source>
        <dbReference type="ARBA" id="ARBA00004370"/>
    </source>
</evidence>
<evidence type="ECO:0000313" key="5">
    <source>
        <dbReference type="Proteomes" id="UP001153555"/>
    </source>
</evidence>
<dbReference type="AlphaFoldDB" id="A0A9N7MVT1"/>
<dbReference type="OrthoDB" id="630676at2759"/>
<keyword evidence="3" id="KW-0812">Transmembrane</keyword>
<dbReference type="InterPro" id="IPR044839">
    <property type="entry name" value="NDR1-like"/>
</dbReference>
<dbReference type="Proteomes" id="UP001153555">
    <property type="component" value="Unassembled WGS sequence"/>
</dbReference>
<gene>
    <name evidence="4" type="ORF">SHERM_15434</name>
</gene>
<sequence>MEVPRTSPQPTPKQNKLSPIYNLVLPKQPLTPDSLLYATKLRTREQPIRSHSRKTNPMVWCVAILCMLFIILVIFFGIATLIIFITLQPKTPSFDTPAATLSAIYFNPPGFINGDCTFMANISNPNRRLTVRYEHARFELYFMETLMAAQIIEPFRESPGEKRVVPVHMLSRQVLLQPNLAMELQRQGQRNSVVYNVRGAFRVRVEWGLLHYSYWLHGACHLEMTGPPNSVLLSHSCTKKR</sequence>
<protein>
    <submittedName>
        <fullName evidence="4">Late embryogenesis abundant (LEA) hydroxyproline-rich glycoprotein family</fullName>
    </submittedName>
</protein>
<comment type="caution">
    <text evidence="4">The sequence shown here is derived from an EMBL/GenBank/DDBJ whole genome shotgun (WGS) entry which is preliminary data.</text>
</comment>
<accession>A0A9N7MVT1</accession>